<accession>A0A5N8XDC9</accession>
<dbReference type="OrthoDB" id="9773549at2"/>
<feature type="domain" description="AB hydrolase-1" evidence="1">
    <location>
        <begin position="38"/>
        <end position="244"/>
    </location>
</feature>
<evidence type="ECO:0000313" key="3">
    <source>
        <dbReference type="Proteomes" id="UP000400924"/>
    </source>
</evidence>
<name>A0A5N8XDC9_9ACTN</name>
<sequence length="257" mass="27077">MSCFIDGAERGSKSACRLSRDRWPRRPLDGTSCTVTKVVLIHGAWHGAWCWDGVVAELQHRGVEAAAVELPLTGFAEDVAAARSAIQAAGGDAIVVGHSYGGRVITQAATGLPVARLVYVAAFLGDPRDEDVPATSSLLGASLLIDGLELRVDPQAAAAVFYGDADAQAATAWAARLRPMPLEGPSVSDAEAAWRSIPSTYLVCTNDQALPPVSQRKMAANASEVIEWPTDHSPFLTRPAELAELIVGGTPDGRGRR</sequence>
<dbReference type="GO" id="GO:0016787">
    <property type="term" value="F:hydrolase activity"/>
    <property type="evidence" value="ECO:0007669"/>
    <property type="project" value="UniProtKB-KW"/>
</dbReference>
<dbReference type="PANTHER" id="PTHR37017">
    <property type="entry name" value="AB HYDROLASE-1 DOMAIN-CONTAINING PROTEIN-RELATED"/>
    <property type="match status" value="1"/>
</dbReference>
<dbReference type="Proteomes" id="UP000400924">
    <property type="component" value="Unassembled WGS sequence"/>
</dbReference>
<dbReference type="InterPro" id="IPR052897">
    <property type="entry name" value="Sec-Metab_Biosynth_Hydrolase"/>
</dbReference>
<keyword evidence="2" id="KW-0378">Hydrolase</keyword>
<reference evidence="2 3" key="1">
    <citation type="submission" date="2019-07" db="EMBL/GenBank/DDBJ databases">
        <title>New species of Amycolatopsis and Streptomyces.</title>
        <authorList>
            <person name="Duangmal K."/>
            <person name="Teo W.F.A."/>
            <person name="Lipun K."/>
        </authorList>
    </citation>
    <scope>NUCLEOTIDE SEQUENCE [LARGE SCALE GENOMIC DNA]</scope>
    <source>
        <strain evidence="2 3">NBRC 106415</strain>
    </source>
</reference>
<gene>
    <name evidence="2" type="ORF">FNH08_04910</name>
</gene>
<comment type="caution">
    <text evidence="2">The sequence shown here is derived from an EMBL/GenBank/DDBJ whole genome shotgun (WGS) entry which is preliminary data.</text>
</comment>
<dbReference type="PANTHER" id="PTHR37017:SF11">
    <property type="entry name" value="ESTERASE_LIPASE_THIOESTERASE DOMAIN-CONTAINING PROTEIN"/>
    <property type="match status" value="1"/>
</dbReference>
<protein>
    <submittedName>
        <fullName evidence="2">Alpha/beta hydrolase</fullName>
    </submittedName>
</protein>
<organism evidence="2 3">
    <name type="scientific">Streptomyces spongiae</name>
    <dbReference type="NCBI Taxonomy" id="565072"/>
    <lineage>
        <taxon>Bacteria</taxon>
        <taxon>Bacillati</taxon>
        <taxon>Actinomycetota</taxon>
        <taxon>Actinomycetes</taxon>
        <taxon>Kitasatosporales</taxon>
        <taxon>Streptomycetaceae</taxon>
        <taxon>Streptomyces</taxon>
    </lineage>
</organism>
<proteinExistence type="predicted"/>
<dbReference type="Gene3D" id="3.40.50.1820">
    <property type="entry name" value="alpha/beta hydrolase"/>
    <property type="match status" value="1"/>
</dbReference>
<dbReference type="AlphaFoldDB" id="A0A5N8XDC9"/>
<dbReference type="InterPro" id="IPR029058">
    <property type="entry name" value="AB_hydrolase_fold"/>
</dbReference>
<dbReference type="InterPro" id="IPR000073">
    <property type="entry name" value="AB_hydrolase_1"/>
</dbReference>
<dbReference type="EMBL" id="VJZC01000017">
    <property type="protein sequence ID" value="MPY56535.1"/>
    <property type="molecule type" value="Genomic_DNA"/>
</dbReference>
<keyword evidence="3" id="KW-1185">Reference proteome</keyword>
<evidence type="ECO:0000259" key="1">
    <source>
        <dbReference type="Pfam" id="PF12697"/>
    </source>
</evidence>
<dbReference type="Pfam" id="PF12697">
    <property type="entry name" value="Abhydrolase_6"/>
    <property type="match status" value="1"/>
</dbReference>
<evidence type="ECO:0000313" key="2">
    <source>
        <dbReference type="EMBL" id="MPY56535.1"/>
    </source>
</evidence>
<dbReference type="SUPFAM" id="SSF53474">
    <property type="entry name" value="alpha/beta-Hydrolases"/>
    <property type="match status" value="1"/>
</dbReference>